<dbReference type="EMBL" id="QPIW01000005">
    <property type="protein sequence ID" value="RDB06474.1"/>
    <property type="molecule type" value="Genomic_DNA"/>
</dbReference>
<organism evidence="1 2">
    <name type="scientific">Runella aurantiaca</name>
    <dbReference type="NCBI Taxonomy" id="2282308"/>
    <lineage>
        <taxon>Bacteria</taxon>
        <taxon>Pseudomonadati</taxon>
        <taxon>Bacteroidota</taxon>
        <taxon>Cytophagia</taxon>
        <taxon>Cytophagales</taxon>
        <taxon>Spirosomataceae</taxon>
        <taxon>Runella</taxon>
    </lineage>
</organism>
<dbReference type="Proteomes" id="UP000253141">
    <property type="component" value="Unassembled WGS sequence"/>
</dbReference>
<sequence>MQQDPIEIKIYDKREKMTTSMYVEQLSDNIFRTVENEIFNCRLTFGTEFETRLNKEGIHEIVKITKDSEFVTRRFFLTSQFKESEYRLLGDKIMKQGGFWQTDFGNIATINLPKNCELNLDEIFKTFDFNPTEIKD</sequence>
<comment type="caution">
    <text evidence="1">The sequence shown here is derived from an EMBL/GenBank/DDBJ whole genome shotgun (WGS) entry which is preliminary data.</text>
</comment>
<gene>
    <name evidence="1" type="ORF">DVG78_09255</name>
</gene>
<keyword evidence="2" id="KW-1185">Reference proteome</keyword>
<evidence type="ECO:0000313" key="2">
    <source>
        <dbReference type="Proteomes" id="UP000253141"/>
    </source>
</evidence>
<name>A0A369IGR2_9BACT</name>
<evidence type="ECO:0000313" key="1">
    <source>
        <dbReference type="EMBL" id="RDB06474.1"/>
    </source>
</evidence>
<dbReference type="AlphaFoldDB" id="A0A369IGR2"/>
<protein>
    <submittedName>
        <fullName evidence="1">Uncharacterized protein</fullName>
    </submittedName>
</protein>
<proteinExistence type="predicted"/>
<accession>A0A369IGR2</accession>
<reference evidence="1 2" key="1">
    <citation type="submission" date="2018-07" db="EMBL/GenBank/DDBJ databases">
        <title>Genome analysis of Runella aurantiaca.</title>
        <authorList>
            <person name="Yang X."/>
        </authorList>
    </citation>
    <scope>NUCLEOTIDE SEQUENCE [LARGE SCALE GENOMIC DNA]</scope>
    <source>
        <strain evidence="1 2">YX9</strain>
    </source>
</reference>
<dbReference type="OrthoDB" id="674885at2"/>